<evidence type="ECO:0000256" key="2">
    <source>
        <dbReference type="SAM" id="SignalP"/>
    </source>
</evidence>
<feature type="signal peptide" evidence="2">
    <location>
        <begin position="1"/>
        <end position="32"/>
    </location>
</feature>
<evidence type="ECO:0000256" key="1">
    <source>
        <dbReference type="SAM" id="Phobius"/>
    </source>
</evidence>
<accession>A0AAU8DI15</accession>
<dbReference type="RefSeq" id="WP_353647460.1">
    <property type="nucleotide sequence ID" value="NZ_CP159218.1"/>
</dbReference>
<name>A0AAU8DI15_9ACTN</name>
<evidence type="ECO:0000313" key="3">
    <source>
        <dbReference type="EMBL" id="XCG61844.1"/>
    </source>
</evidence>
<keyword evidence="1" id="KW-0812">Transmembrane</keyword>
<feature type="transmembrane region" description="Helical" evidence="1">
    <location>
        <begin position="168"/>
        <end position="187"/>
    </location>
</feature>
<organism evidence="3">
    <name type="scientific">Nakamurella sp. A5-74</name>
    <dbReference type="NCBI Taxonomy" id="3158264"/>
    <lineage>
        <taxon>Bacteria</taxon>
        <taxon>Bacillati</taxon>
        <taxon>Actinomycetota</taxon>
        <taxon>Actinomycetes</taxon>
        <taxon>Nakamurellales</taxon>
        <taxon>Nakamurellaceae</taxon>
        <taxon>Nakamurella</taxon>
    </lineage>
</organism>
<protein>
    <submittedName>
        <fullName evidence="3">DUF6676 family protein</fullName>
    </submittedName>
</protein>
<gene>
    <name evidence="3" type="ORF">ABLG96_11140</name>
</gene>
<keyword evidence="1" id="KW-0472">Membrane</keyword>
<reference evidence="3" key="1">
    <citation type="submission" date="2024-05" db="EMBL/GenBank/DDBJ databases">
        <authorList>
            <person name="Cai S.Y."/>
            <person name="Jin L.M."/>
            <person name="Li H.R."/>
        </authorList>
    </citation>
    <scope>NUCLEOTIDE SEQUENCE</scope>
    <source>
        <strain evidence="3">A5-74</strain>
    </source>
</reference>
<proteinExistence type="predicted"/>
<feature type="chain" id="PRO_5044009171" evidence="2">
    <location>
        <begin position="33"/>
        <end position="296"/>
    </location>
</feature>
<dbReference type="InterPro" id="IPR046498">
    <property type="entry name" value="Rv1476-like"/>
</dbReference>
<dbReference type="Pfam" id="PF20381">
    <property type="entry name" value="Rv1476"/>
    <property type="match status" value="1"/>
</dbReference>
<keyword evidence="1" id="KW-1133">Transmembrane helix</keyword>
<keyword evidence="2" id="KW-0732">Signal</keyword>
<dbReference type="EMBL" id="CP159218">
    <property type="protein sequence ID" value="XCG61844.1"/>
    <property type="molecule type" value="Genomic_DNA"/>
</dbReference>
<sequence>MPTNLLRRLLTLLAVLVVTLSLGLLSSGPASAKGLALADGEIIGGITVATAADDLRDDGVAAISTSIQASALAPIVADARSRHLEFGVLVTGIEMSQASCNDLAGALSAATGLTVLVLTPEAGKASSSTLSASVLTDAQDAAAVYGTDDVAAARAFVAKATERSSGPWMLIGGVVVVIVIALLGWAWSRRRSRDRAGHHLEELTAALQQRSTALADEILGLSERVEVLGRPDLEARFDQAGADYSRLQETLGQAVTDRGAVNTAATALSDLERRLDQLDREVDALAPGIQPPSPAG</sequence>
<dbReference type="AlphaFoldDB" id="A0AAU8DI15"/>